<evidence type="ECO:0000256" key="4">
    <source>
        <dbReference type="ARBA" id="ARBA00023163"/>
    </source>
</evidence>
<dbReference type="InterPro" id="IPR005119">
    <property type="entry name" value="LysR_subst-bd"/>
</dbReference>
<dbReference type="Pfam" id="PF00126">
    <property type="entry name" value="HTH_1"/>
    <property type="match status" value="1"/>
</dbReference>
<dbReference type="Pfam" id="PF03466">
    <property type="entry name" value="LysR_substrate"/>
    <property type="match status" value="1"/>
</dbReference>
<sequence>MKLGEPSLDQLRIFLAVAEEGSFGAAARKMGRAVSAVSYGIAQMEAQLGVTLFAREGSRRPVLTEEGKGLLAEAKAVADGIDTLLAKTQGLHAGLESEVSLVVDVMLPGEVTASVLREFRRMYPNVALRLQVEALGAVAACLLDESADLAIGGPVMADHPELERQAIGAVELVPVAAPDHPLSRSGIKPGESRKHLQLVLTDRSPLTEGREFSVLAPESWRLADLGAKHALLKEGIGWGNMPRHMVSGDIEEGRLCELDLPEKPGANYILSALWRRDARPGPATSWLIDAIRDRLGKCSGVEPSVVGAGD</sequence>
<evidence type="ECO:0000256" key="1">
    <source>
        <dbReference type="ARBA" id="ARBA00009437"/>
    </source>
</evidence>
<evidence type="ECO:0000256" key="2">
    <source>
        <dbReference type="ARBA" id="ARBA00023015"/>
    </source>
</evidence>
<proteinExistence type="inferred from homology"/>
<organism evidence="6 7">
    <name type="scientific">Qipengyuania gelatinilytica</name>
    <dbReference type="NCBI Taxonomy" id="2867231"/>
    <lineage>
        <taxon>Bacteria</taxon>
        <taxon>Pseudomonadati</taxon>
        <taxon>Pseudomonadota</taxon>
        <taxon>Alphaproteobacteria</taxon>
        <taxon>Sphingomonadales</taxon>
        <taxon>Erythrobacteraceae</taxon>
        <taxon>Qipengyuania</taxon>
    </lineage>
</organism>
<dbReference type="SUPFAM" id="SSF46785">
    <property type="entry name" value="Winged helix' DNA-binding domain"/>
    <property type="match status" value="1"/>
</dbReference>
<dbReference type="PANTHER" id="PTHR30126:SF91">
    <property type="entry name" value="LYSR FAMILY TRANSCRIPTIONAL REGULATOR"/>
    <property type="match status" value="1"/>
</dbReference>
<keyword evidence="7" id="KW-1185">Reference proteome</keyword>
<dbReference type="SUPFAM" id="SSF53850">
    <property type="entry name" value="Periplasmic binding protein-like II"/>
    <property type="match status" value="1"/>
</dbReference>
<dbReference type="PANTHER" id="PTHR30126">
    <property type="entry name" value="HTH-TYPE TRANSCRIPTIONAL REGULATOR"/>
    <property type="match status" value="1"/>
</dbReference>
<dbReference type="Gene3D" id="1.10.10.10">
    <property type="entry name" value="Winged helix-like DNA-binding domain superfamily/Winged helix DNA-binding domain"/>
    <property type="match status" value="1"/>
</dbReference>
<gene>
    <name evidence="6" type="ORF">K3136_02985</name>
</gene>
<keyword evidence="2" id="KW-0805">Transcription regulation</keyword>
<protein>
    <submittedName>
        <fullName evidence="6">LysR family transcriptional regulator</fullName>
    </submittedName>
</protein>
<evidence type="ECO:0000256" key="3">
    <source>
        <dbReference type="ARBA" id="ARBA00023125"/>
    </source>
</evidence>
<keyword evidence="4" id="KW-0804">Transcription</keyword>
<evidence type="ECO:0000313" key="6">
    <source>
        <dbReference type="EMBL" id="QZD95708.1"/>
    </source>
</evidence>
<dbReference type="EMBL" id="CP081294">
    <property type="protein sequence ID" value="QZD95708.1"/>
    <property type="molecule type" value="Genomic_DNA"/>
</dbReference>
<dbReference type="PROSITE" id="PS50931">
    <property type="entry name" value="HTH_LYSR"/>
    <property type="match status" value="1"/>
</dbReference>
<dbReference type="InterPro" id="IPR036388">
    <property type="entry name" value="WH-like_DNA-bd_sf"/>
</dbReference>
<reference evidence="6 7" key="1">
    <citation type="submission" date="2021-08" db="EMBL/GenBank/DDBJ databases">
        <title>Comparative Genomics Analysis of the Genus Qipengyuania Reveals Extensive Genetic Diversity and Metabolic Versatility, Including the Description of Fifteen Novel Species.</title>
        <authorList>
            <person name="Liu Y."/>
        </authorList>
    </citation>
    <scope>NUCLEOTIDE SEQUENCE [LARGE SCALE GENOMIC DNA]</scope>
    <source>
        <strain evidence="6 7">1NDH1</strain>
    </source>
</reference>
<accession>A0ABX9A389</accession>
<evidence type="ECO:0000313" key="7">
    <source>
        <dbReference type="Proteomes" id="UP000824321"/>
    </source>
</evidence>
<evidence type="ECO:0000259" key="5">
    <source>
        <dbReference type="PROSITE" id="PS50931"/>
    </source>
</evidence>
<dbReference type="Proteomes" id="UP000824321">
    <property type="component" value="Chromosome"/>
</dbReference>
<dbReference type="Gene3D" id="3.40.190.290">
    <property type="match status" value="1"/>
</dbReference>
<comment type="similarity">
    <text evidence="1">Belongs to the LysR transcriptional regulatory family.</text>
</comment>
<feature type="domain" description="HTH lysR-type" evidence="5">
    <location>
        <begin position="6"/>
        <end position="64"/>
    </location>
</feature>
<keyword evidence="3" id="KW-0238">DNA-binding</keyword>
<dbReference type="InterPro" id="IPR036390">
    <property type="entry name" value="WH_DNA-bd_sf"/>
</dbReference>
<dbReference type="InterPro" id="IPR000847">
    <property type="entry name" value="LysR_HTH_N"/>
</dbReference>
<dbReference type="RefSeq" id="WP_221431437.1">
    <property type="nucleotide sequence ID" value="NZ_CP081294.1"/>
</dbReference>
<name>A0ABX9A389_9SPHN</name>